<dbReference type="InterPro" id="IPR051453">
    <property type="entry name" value="MBL_Glyoxalase_II"/>
</dbReference>
<dbReference type="InterPro" id="IPR036866">
    <property type="entry name" value="RibonucZ/Hydroxyglut_hydro"/>
</dbReference>
<dbReference type="SUPFAM" id="SSF56281">
    <property type="entry name" value="Metallo-hydrolase/oxidoreductase"/>
    <property type="match status" value="1"/>
</dbReference>
<dbReference type="Pfam" id="PF00753">
    <property type="entry name" value="Lactamase_B"/>
    <property type="match status" value="1"/>
</dbReference>
<protein>
    <submittedName>
        <fullName evidence="6">MBL fold metallo-hydrolase</fullName>
    </submittedName>
</protein>
<comment type="cofactor">
    <cofactor evidence="1">
        <name>Zn(2+)</name>
        <dbReference type="ChEBI" id="CHEBI:29105"/>
    </cofactor>
</comment>
<dbReference type="PANTHER" id="PTHR46233">
    <property type="entry name" value="HYDROXYACYLGLUTATHIONE HYDROLASE GLOC"/>
    <property type="match status" value="1"/>
</dbReference>
<sequence length="206" mass="22946">MQIKKITSGLAQENGYVLEKDGTVVVIDPGTDDPRYFEVIEHFGKPSAILLTHAHFDHIGGIDALRERYQIPVYVHRFETSWLTDGEKNGAAAFNLPVPAMKPAEKTYEGDMLVVGSIAFRLYHTPGHSPGSVVLYMKDEEVAFCGDLIFKQSVGRTDLFGGDQKALMGSIDRMKQLLPDSTVLYSGHGPRTTLEDEKRTNPFFKQ</sequence>
<dbReference type="PANTHER" id="PTHR46233:SF3">
    <property type="entry name" value="HYDROXYACYLGLUTATHIONE HYDROLASE GLOC"/>
    <property type="match status" value="1"/>
</dbReference>
<accession>A0ABY7WVE2</accession>
<evidence type="ECO:0000256" key="3">
    <source>
        <dbReference type="ARBA" id="ARBA00022801"/>
    </source>
</evidence>
<dbReference type="EMBL" id="CP118099">
    <property type="protein sequence ID" value="WDH74857.1"/>
    <property type="molecule type" value="Genomic_DNA"/>
</dbReference>
<organism evidence="6 7">
    <name type="scientific">Exiguobacterium marinum</name>
    <dbReference type="NCBI Taxonomy" id="273528"/>
    <lineage>
        <taxon>Bacteria</taxon>
        <taxon>Bacillati</taxon>
        <taxon>Bacillota</taxon>
        <taxon>Bacilli</taxon>
        <taxon>Bacillales</taxon>
        <taxon>Bacillales Family XII. Incertae Sedis</taxon>
        <taxon>Exiguobacterium</taxon>
    </lineage>
</organism>
<evidence type="ECO:0000313" key="6">
    <source>
        <dbReference type="EMBL" id="WDH74857.1"/>
    </source>
</evidence>
<evidence type="ECO:0000259" key="5">
    <source>
        <dbReference type="SMART" id="SM00849"/>
    </source>
</evidence>
<keyword evidence="4" id="KW-0862">Zinc</keyword>
<dbReference type="RefSeq" id="WP_214701857.1">
    <property type="nucleotide sequence ID" value="NZ_CP118099.1"/>
</dbReference>
<gene>
    <name evidence="6" type="ORF">PTI97_08445</name>
</gene>
<proteinExistence type="predicted"/>
<reference evidence="6 7" key="1">
    <citation type="submission" date="2023-02" db="EMBL/GenBank/DDBJ databases">
        <title>A bacterium isolated from plastisphere.</title>
        <authorList>
            <person name="Sun Y."/>
        </authorList>
    </citation>
    <scope>NUCLEOTIDE SEQUENCE [LARGE SCALE GENOMIC DNA]</scope>
    <source>
        <strain evidence="7">a-1</strain>
    </source>
</reference>
<dbReference type="Proteomes" id="UP001213680">
    <property type="component" value="Chromosome"/>
</dbReference>
<dbReference type="CDD" id="cd06262">
    <property type="entry name" value="metallo-hydrolase-like_MBL-fold"/>
    <property type="match status" value="1"/>
</dbReference>
<keyword evidence="3" id="KW-0378">Hydrolase</keyword>
<evidence type="ECO:0000256" key="4">
    <source>
        <dbReference type="ARBA" id="ARBA00022833"/>
    </source>
</evidence>
<dbReference type="InterPro" id="IPR001279">
    <property type="entry name" value="Metallo-B-lactamas"/>
</dbReference>
<evidence type="ECO:0000256" key="2">
    <source>
        <dbReference type="ARBA" id="ARBA00022723"/>
    </source>
</evidence>
<evidence type="ECO:0000313" key="7">
    <source>
        <dbReference type="Proteomes" id="UP001213680"/>
    </source>
</evidence>
<dbReference type="SMART" id="SM00849">
    <property type="entry name" value="Lactamase_B"/>
    <property type="match status" value="1"/>
</dbReference>
<keyword evidence="2" id="KW-0479">Metal-binding</keyword>
<feature type="domain" description="Metallo-beta-lactamase" evidence="5">
    <location>
        <begin position="12"/>
        <end position="188"/>
    </location>
</feature>
<keyword evidence="7" id="KW-1185">Reference proteome</keyword>
<dbReference type="Gene3D" id="3.60.15.10">
    <property type="entry name" value="Ribonuclease Z/Hydroxyacylglutathione hydrolase-like"/>
    <property type="match status" value="1"/>
</dbReference>
<evidence type="ECO:0000256" key="1">
    <source>
        <dbReference type="ARBA" id="ARBA00001947"/>
    </source>
</evidence>
<name>A0ABY7WVE2_9BACL</name>